<dbReference type="GO" id="GO:0035999">
    <property type="term" value="P:tetrahydrofolate interconversion"/>
    <property type="evidence" value="ECO:0007669"/>
    <property type="project" value="TreeGrafter"/>
</dbReference>
<dbReference type="InterPro" id="IPR046346">
    <property type="entry name" value="Aminoacid_DH-like_N_sf"/>
</dbReference>
<evidence type="ECO:0000313" key="4">
    <source>
        <dbReference type="EMBL" id="KAK1749253.1"/>
    </source>
</evidence>
<keyword evidence="4" id="KW-0560">Oxidoreductase</keyword>
<dbReference type="InterPro" id="IPR036291">
    <property type="entry name" value="NAD(P)-bd_dom_sf"/>
</dbReference>
<keyword evidence="1" id="KW-1133">Transmembrane helix</keyword>
<reference evidence="4" key="1">
    <citation type="submission" date="2023-06" db="EMBL/GenBank/DDBJ databases">
        <title>Survivors Of The Sea: Transcriptome response of Skeletonema marinoi to long-term dormancy.</title>
        <authorList>
            <person name="Pinder M.I.M."/>
            <person name="Kourtchenko O."/>
            <person name="Robertson E.K."/>
            <person name="Larsson T."/>
            <person name="Maumus F."/>
            <person name="Osuna-Cruz C.M."/>
            <person name="Vancaester E."/>
            <person name="Stenow R."/>
            <person name="Vandepoele K."/>
            <person name="Ploug H."/>
            <person name="Bruchert V."/>
            <person name="Godhe A."/>
            <person name="Topel M."/>
        </authorList>
    </citation>
    <scope>NUCLEOTIDE SEQUENCE</scope>
    <source>
        <strain evidence="4">R05AC</strain>
    </source>
</reference>
<dbReference type="EC" id="1.5.1.15" evidence="4"/>
<feature type="domain" description="Tetrahydrofolate dehydrogenase/cyclohydrolase catalytic" evidence="2">
    <location>
        <begin position="20"/>
        <end position="117"/>
    </location>
</feature>
<comment type="caution">
    <text evidence="4">The sequence shown here is derived from an EMBL/GenBank/DDBJ whole genome shotgun (WGS) entry which is preliminary data.</text>
</comment>
<feature type="domain" description="Tetrahydrofolate dehydrogenase/cyclohydrolase NAD(P)-binding" evidence="3">
    <location>
        <begin position="168"/>
        <end position="319"/>
    </location>
</feature>
<dbReference type="Pfam" id="PF00763">
    <property type="entry name" value="THF_DHG_CYH"/>
    <property type="match status" value="1"/>
</dbReference>
<sequence>MSSEKTADAANNWAPGAQKIDATSIAKPFRDEIRTQIQKLKEVGIEAPLLVGLLANSDPAAKKYAEWTGRACKADGIRYELREIDDAIDVENALRDANDDPRVHGIIVYYPIFGQVESFSGESQDDYLRDTVSHKCDVEGLCHEYRSNLYRNKRYVDYPTNSKKCVLPCTALSVVKILESCPSCYDKSKPIGRHMEGQTVTIINRSEIVGRPLAAMLANDGADVYSVDIDSIYLFRGGRLYACDGETPESCVRKSSVVVTGVPTKAYRLPSEWIQPNTTVVNVASFKNVSEDEILQIPGVTYIPMVGKVTVAMLERNLMRLFYNFHHPERQLEESKKRESDAALRPSPWYGNALQVYTAIAATAILAMSLARRK</sequence>
<evidence type="ECO:0000256" key="1">
    <source>
        <dbReference type="SAM" id="Phobius"/>
    </source>
</evidence>
<dbReference type="InterPro" id="IPR020630">
    <property type="entry name" value="THF_DH/CycHdrlase_cat_dom"/>
</dbReference>
<proteinExistence type="predicted"/>
<evidence type="ECO:0000313" key="5">
    <source>
        <dbReference type="Proteomes" id="UP001224775"/>
    </source>
</evidence>
<dbReference type="SUPFAM" id="SSF51735">
    <property type="entry name" value="NAD(P)-binding Rossmann-fold domains"/>
    <property type="match status" value="1"/>
</dbReference>
<evidence type="ECO:0000259" key="3">
    <source>
        <dbReference type="Pfam" id="PF02882"/>
    </source>
</evidence>
<gene>
    <name evidence="4" type="ORF">QTG54_001192</name>
</gene>
<protein>
    <submittedName>
        <fullName evidence="4">Methylenetetrahydrofolate dehydrogenase</fullName>
        <ecNumber evidence="4">1.5.1.15</ecNumber>
    </submittedName>
</protein>
<dbReference type="GO" id="GO:0009113">
    <property type="term" value="P:purine nucleobase biosynthetic process"/>
    <property type="evidence" value="ECO:0007669"/>
    <property type="project" value="TreeGrafter"/>
</dbReference>
<feature type="transmembrane region" description="Helical" evidence="1">
    <location>
        <begin position="349"/>
        <end position="371"/>
    </location>
</feature>
<dbReference type="SUPFAM" id="SSF53223">
    <property type="entry name" value="Aminoacid dehydrogenase-like, N-terminal domain"/>
    <property type="match status" value="1"/>
</dbReference>
<dbReference type="Proteomes" id="UP001224775">
    <property type="component" value="Unassembled WGS sequence"/>
</dbReference>
<dbReference type="GO" id="GO:0004487">
    <property type="term" value="F:methylenetetrahydrofolate dehydrogenase (NAD+) activity"/>
    <property type="evidence" value="ECO:0007669"/>
    <property type="project" value="UniProtKB-EC"/>
</dbReference>
<dbReference type="PANTHER" id="PTHR48099:SF3">
    <property type="entry name" value="METHYLENETETRAHYDROFOLATE DEHYDROGENASE [NAD(+)]"/>
    <property type="match status" value="1"/>
</dbReference>
<dbReference type="Pfam" id="PF02882">
    <property type="entry name" value="THF_DHG_CYH_C"/>
    <property type="match status" value="1"/>
</dbReference>
<dbReference type="PANTHER" id="PTHR48099">
    <property type="entry name" value="C-1-TETRAHYDROFOLATE SYNTHASE, CYTOPLASMIC-RELATED"/>
    <property type="match status" value="1"/>
</dbReference>
<dbReference type="GO" id="GO:0005829">
    <property type="term" value="C:cytosol"/>
    <property type="evidence" value="ECO:0007669"/>
    <property type="project" value="TreeGrafter"/>
</dbReference>
<keyword evidence="1" id="KW-0472">Membrane</keyword>
<accession>A0AAD8YNG4</accession>
<dbReference type="FunFam" id="3.40.50.10860:FF:000012">
    <property type="entry name" value="Methylenetetrahydrofolate dehydrogenase [NAD(+)]"/>
    <property type="match status" value="1"/>
</dbReference>
<organism evidence="4 5">
    <name type="scientific">Skeletonema marinoi</name>
    <dbReference type="NCBI Taxonomy" id="267567"/>
    <lineage>
        <taxon>Eukaryota</taxon>
        <taxon>Sar</taxon>
        <taxon>Stramenopiles</taxon>
        <taxon>Ochrophyta</taxon>
        <taxon>Bacillariophyta</taxon>
        <taxon>Coscinodiscophyceae</taxon>
        <taxon>Thalassiosirophycidae</taxon>
        <taxon>Thalassiosirales</taxon>
        <taxon>Skeletonemataceae</taxon>
        <taxon>Skeletonema</taxon>
        <taxon>Skeletonema marinoi-dohrnii complex</taxon>
    </lineage>
</organism>
<dbReference type="Gene3D" id="3.40.50.10860">
    <property type="entry name" value="Leucine Dehydrogenase, chain A, domain 1"/>
    <property type="match status" value="1"/>
</dbReference>
<dbReference type="EMBL" id="JATAAI010000001">
    <property type="protein sequence ID" value="KAK1749253.1"/>
    <property type="molecule type" value="Genomic_DNA"/>
</dbReference>
<dbReference type="AlphaFoldDB" id="A0AAD8YNG4"/>
<dbReference type="Gene3D" id="3.40.50.720">
    <property type="entry name" value="NAD(P)-binding Rossmann-like Domain"/>
    <property type="match status" value="1"/>
</dbReference>
<dbReference type="GO" id="GO:0004477">
    <property type="term" value="F:methenyltetrahydrofolate cyclohydrolase activity"/>
    <property type="evidence" value="ECO:0007669"/>
    <property type="project" value="TreeGrafter"/>
</dbReference>
<keyword evidence="1" id="KW-0812">Transmembrane</keyword>
<dbReference type="InterPro" id="IPR020631">
    <property type="entry name" value="THF_DH/CycHdrlase_NAD-bd_dom"/>
</dbReference>
<evidence type="ECO:0000259" key="2">
    <source>
        <dbReference type="Pfam" id="PF00763"/>
    </source>
</evidence>
<name>A0AAD8YNG4_9STRA</name>
<keyword evidence="5" id="KW-1185">Reference proteome</keyword>
<dbReference type="GO" id="GO:0004488">
    <property type="term" value="F:methylenetetrahydrofolate dehydrogenase (NADP+) activity"/>
    <property type="evidence" value="ECO:0007669"/>
    <property type="project" value="InterPro"/>
</dbReference>